<proteinExistence type="predicted"/>
<protein>
    <submittedName>
        <fullName evidence="1">Uncharacterized protein</fullName>
    </submittedName>
</protein>
<dbReference type="AlphaFoldDB" id="X0UF93"/>
<gene>
    <name evidence="1" type="ORF">S01H1_32577</name>
</gene>
<sequence length="273" mass="30688">TVTDYTAWFTSSVDYFYRSGGDTDSDGLVKTWTWDALSLDVCSYESYDDVSPNYVEFAVSRGTASTNQMAAVTFGEVDISTYKWIGYWLWSPATGNSAVLRIGEVSGTTIGACTASTAIPNTWEYHYWPISSYASTDLDTITYMDIEYIGEIQGALRLGEVTAYDFLDNEETITSTPDDFIQYRIIEGSVDYMRTPSLYELTLEYTPAAGQPELSLSSYYKTKWLDFEKPMLNKQYLDLFLEAASDEETATIYVDYDVDHGAKTGTFTYTISS</sequence>
<dbReference type="EMBL" id="BARS01020178">
    <property type="protein sequence ID" value="GAG04275.1"/>
    <property type="molecule type" value="Genomic_DNA"/>
</dbReference>
<comment type="caution">
    <text evidence="1">The sequence shown here is derived from an EMBL/GenBank/DDBJ whole genome shotgun (WGS) entry which is preliminary data.</text>
</comment>
<feature type="non-terminal residue" evidence="1">
    <location>
        <position position="273"/>
    </location>
</feature>
<reference evidence="1" key="1">
    <citation type="journal article" date="2014" name="Front. Microbiol.">
        <title>High frequency of phylogenetically diverse reductive dehalogenase-homologous genes in deep subseafloor sedimentary metagenomes.</title>
        <authorList>
            <person name="Kawai M."/>
            <person name="Futagami T."/>
            <person name="Toyoda A."/>
            <person name="Takaki Y."/>
            <person name="Nishi S."/>
            <person name="Hori S."/>
            <person name="Arai W."/>
            <person name="Tsubouchi T."/>
            <person name="Morono Y."/>
            <person name="Uchiyama I."/>
            <person name="Ito T."/>
            <person name="Fujiyama A."/>
            <person name="Inagaki F."/>
            <person name="Takami H."/>
        </authorList>
    </citation>
    <scope>NUCLEOTIDE SEQUENCE</scope>
    <source>
        <strain evidence="1">Expedition CK06-06</strain>
    </source>
</reference>
<accession>X0UF93</accession>
<organism evidence="1">
    <name type="scientific">marine sediment metagenome</name>
    <dbReference type="NCBI Taxonomy" id="412755"/>
    <lineage>
        <taxon>unclassified sequences</taxon>
        <taxon>metagenomes</taxon>
        <taxon>ecological metagenomes</taxon>
    </lineage>
</organism>
<feature type="non-terminal residue" evidence="1">
    <location>
        <position position="1"/>
    </location>
</feature>
<name>X0UF93_9ZZZZ</name>
<evidence type="ECO:0000313" key="1">
    <source>
        <dbReference type="EMBL" id="GAG04275.1"/>
    </source>
</evidence>